<reference evidence="2 3" key="1">
    <citation type="submission" date="2024-10" db="EMBL/GenBank/DDBJ databases">
        <title>The Natural Products Discovery Center: Release of the First 8490 Sequenced Strains for Exploring Actinobacteria Biosynthetic Diversity.</title>
        <authorList>
            <person name="Kalkreuter E."/>
            <person name="Kautsar S.A."/>
            <person name="Yang D."/>
            <person name="Bader C.D."/>
            <person name="Teijaro C.N."/>
            <person name="Fluegel L."/>
            <person name="Davis C.M."/>
            <person name="Simpson J.R."/>
            <person name="Lauterbach L."/>
            <person name="Steele A.D."/>
            <person name="Gui C."/>
            <person name="Meng S."/>
            <person name="Li G."/>
            <person name="Viehrig K."/>
            <person name="Ye F."/>
            <person name="Su P."/>
            <person name="Kiefer A.F."/>
            <person name="Nichols A."/>
            <person name="Cepeda A.J."/>
            <person name="Yan W."/>
            <person name="Fan B."/>
            <person name="Jiang Y."/>
            <person name="Adhikari A."/>
            <person name="Zheng C.-J."/>
            <person name="Schuster L."/>
            <person name="Cowan T.M."/>
            <person name="Smanski M.J."/>
            <person name="Chevrette M.G."/>
            <person name="De Carvalho L.P.S."/>
            <person name="Shen B."/>
        </authorList>
    </citation>
    <scope>NUCLEOTIDE SEQUENCE [LARGE SCALE GENOMIC DNA]</scope>
    <source>
        <strain evidence="2 3">NPDC002593</strain>
    </source>
</reference>
<evidence type="ECO:0000313" key="2">
    <source>
        <dbReference type="EMBL" id="MFF3568708.1"/>
    </source>
</evidence>
<name>A0ABW6RXF2_9NOCA</name>
<keyword evidence="1" id="KW-1133">Transmembrane helix</keyword>
<proteinExistence type="predicted"/>
<evidence type="ECO:0008006" key="4">
    <source>
        <dbReference type="Google" id="ProtNLM"/>
    </source>
</evidence>
<keyword evidence="3" id="KW-1185">Reference proteome</keyword>
<organism evidence="2 3">
    <name type="scientific">Nocardia jiangxiensis</name>
    <dbReference type="NCBI Taxonomy" id="282685"/>
    <lineage>
        <taxon>Bacteria</taxon>
        <taxon>Bacillati</taxon>
        <taxon>Actinomycetota</taxon>
        <taxon>Actinomycetes</taxon>
        <taxon>Mycobacteriales</taxon>
        <taxon>Nocardiaceae</taxon>
        <taxon>Nocardia</taxon>
    </lineage>
</organism>
<dbReference type="RefSeq" id="WP_051193126.1">
    <property type="nucleotide sequence ID" value="NZ_JBIAQY010000004.1"/>
</dbReference>
<evidence type="ECO:0000256" key="1">
    <source>
        <dbReference type="SAM" id="Phobius"/>
    </source>
</evidence>
<comment type="caution">
    <text evidence="2">The sequence shown here is derived from an EMBL/GenBank/DDBJ whole genome shotgun (WGS) entry which is preliminary data.</text>
</comment>
<keyword evidence="1" id="KW-0812">Transmembrane</keyword>
<dbReference type="Proteomes" id="UP001601992">
    <property type="component" value="Unassembled WGS sequence"/>
</dbReference>
<feature type="transmembrane region" description="Helical" evidence="1">
    <location>
        <begin position="129"/>
        <end position="150"/>
    </location>
</feature>
<keyword evidence="1" id="KW-0472">Membrane</keyword>
<sequence length="156" mass="17023">MTNPGALQGFPQQIQQPMMAQQQPMLYCAHCGATPAAAVDVRGHRGLLVFMQFLRMPGPFCRDCGLATYRRMTVESVWLGWWGPMSMFINPLTMLFNLFAYNSIAKLAPPVPGMPGRPMDPGKPLFQRPAALGFLIPIVLTTVILTAIVISSTGSA</sequence>
<feature type="transmembrane region" description="Helical" evidence="1">
    <location>
        <begin position="88"/>
        <end position="108"/>
    </location>
</feature>
<evidence type="ECO:0000313" key="3">
    <source>
        <dbReference type="Proteomes" id="UP001601992"/>
    </source>
</evidence>
<dbReference type="EMBL" id="JBIAQY010000004">
    <property type="protein sequence ID" value="MFF3568708.1"/>
    <property type="molecule type" value="Genomic_DNA"/>
</dbReference>
<accession>A0ABW6RXF2</accession>
<gene>
    <name evidence="2" type="ORF">ACFYXQ_13140</name>
</gene>
<protein>
    <recommendedName>
        <fullName evidence="4">Toxin-antitoxin system, toxin component</fullName>
    </recommendedName>
</protein>